<dbReference type="SFLD" id="SFLDS00003">
    <property type="entry name" value="Haloacid_Dehalogenase"/>
    <property type="match status" value="1"/>
</dbReference>
<dbReference type="PANTHER" id="PTHR43434:SF1">
    <property type="entry name" value="PHOSPHOGLYCOLATE PHOSPHATASE"/>
    <property type="match status" value="1"/>
</dbReference>
<dbReference type="NCBIfam" id="TIGR01549">
    <property type="entry name" value="HAD-SF-IA-v1"/>
    <property type="match status" value="1"/>
</dbReference>
<dbReference type="SFLD" id="SFLDG01129">
    <property type="entry name" value="C1.5:_HAD__Beta-PGM__Phosphata"/>
    <property type="match status" value="1"/>
</dbReference>
<sequence length="250" mass="27900">MQDGKKIWVGSEILHVRAVAFDKDGTLFDSVKFWSYIDELRKSEFTRLAGPEYGDEWSAMMGFTQPDHIDYTGVLAVATTLEEIILTAGLLYRLKGWSWFECKQRAQQIFANADRQLQLEHAFHSTDNVPDIFHNLHSQGISVGIMTSDAYERTSRLMQMLKVDHLLDFVITPEQVSKGKPDPEMVHKACAMLKISPGELAIVGDSVADVQMAKAAGSVGIGLITYEGSEKDLSPHADFLIHSLSEIQVI</sequence>
<gene>
    <name evidence="1" type="ORF">VK70_18510</name>
</gene>
<name>A0A0F7FD42_PAEDU</name>
<dbReference type="SUPFAM" id="SSF56784">
    <property type="entry name" value="HAD-like"/>
    <property type="match status" value="1"/>
</dbReference>
<proteinExistence type="predicted"/>
<dbReference type="InterPro" id="IPR050155">
    <property type="entry name" value="HAD-like_hydrolase_sf"/>
</dbReference>
<dbReference type="InterPro" id="IPR006439">
    <property type="entry name" value="HAD-SF_hydro_IA"/>
</dbReference>
<dbReference type="PANTHER" id="PTHR43434">
    <property type="entry name" value="PHOSPHOGLYCOLATE PHOSPHATASE"/>
    <property type="match status" value="1"/>
</dbReference>
<reference evidence="1 2" key="1">
    <citation type="submission" date="2015-03" db="EMBL/GenBank/DDBJ databases">
        <authorList>
            <person name="Abdul Halim M."/>
        </authorList>
    </citation>
    <scope>NUCLEOTIDE SEQUENCE [LARGE SCALE GENOMIC DNA]</scope>
    <source>
        <strain evidence="1 2">ATCC 35681</strain>
    </source>
</reference>
<keyword evidence="1" id="KW-0378">Hydrolase</keyword>
<dbReference type="AlphaFoldDB" id="A0A0F7FD42"/>
<dbReference type="GO" id="GO:0006281">
    <property type="term" value="P:DNA repair"/>
    <property type="evidence" value="ECO:0007669"/>
    <property type="project" value="TreeGrafter"/>
</dbReference>
<dbReference type="OrthoDB" id="9797743at2"/>
<dbReference type="Gene3D" id="3.40.50.1000">
    <property type="entry name" value="HAD superfamily/HAD-like"/>
    <property type="match status" value="1"/>
</dbReference>
<dbReference type="InterPro" id="IPR023214">
    <property type="entry name" value="HAD_sf"/>
</dbReference>
<dbReference type="Proteomes" id="UP000034189">
    <property type="component" value="Chromosome"/>
</dbReference>
<dbReference type="InterPro" id="IPR036412">
    <property type="entry name" value="HAD-like_sf"/>
</dbReference>
<dbReference type="NCBIfam" id="TIGR01509">
    <property type="entry name" value="HAD-SF-IA-v3"/>
    <property type="match status" value="1"/>
</dbReference>
<protein>
    <submittedName>
        <fullName evidence="1">HAD family hydrolase</fullName>
    </submittedName>
</protein>
<dbReference type="EMBL" id="CP011114">
    <property type="protein sequence ID" value="AKG36307.1"/>
    <property type="molecule type" value="Genomic_DNA"/>
</dbReference>
<evidence type="ECO:0000313" key="2">
    <source>
        <dbReference type="Proteomes" id="UP000034189"/>
    </source>
</evidence>
<organism evidence="1 2">
    <name type="scientific">Paenibacillus durus ATCC 35681</name>
    <dbReference type="NCBI Taxonomy" id="1333534"/>
    <lineage>
        <taxon>Bacteria</taxon>
        <taxon>Bacillati</taxon>
        <taxon>Bacillota</taxon>
        <taxon>Bacilli</taxon>
        <taxon>Bacillales</taxon>
        <taxon>Paenibacillaceae</taxon>
        <taxon>Paenibacillus</taxon>
    </lineage>
</organism>
<dbReference type="PRINTS" id="PR00413">
    <property type="entry name" value="HADHALOGNASE"/>
</dbReference>
<dbReference type="PATRIC" id="fig|1333534.5.peg.4085"/>
<dbReference type="HOGENOM" id="CLU_045011_16_1_9"/>
<evidence type="ECO:0000313" key="1">
    <source>
        <dbReference type="EMBL" id="AKG36307.1"/>
    </source>
</evidence>
<dbReference type="Pfam" id="PF00702">
    <property type="entry name" value="Hydrolase"/>
    <property type="match status" value="1"/>
</dbReference>
<dbReference type="GO" id="GO:0008967">
    <property type="term" value="F:phosphoglycolate phosphatase activity"/>
    <property type="evidence" value="ECO:0007669"/>
    <property type="project" value="TreeGrafter"/>
</dbReference>
<reference evidence="1 2" key="2">
    <citation type="journal article" date="2016" name="Genome Announc.">
        <title>Genome Sequence of a Gram-Positive Diazotroph, Paenibacillus durus Type Strain ATCC 35681.</title>
        <authorList>
            <person name="Halim M.A."/>
            <person name="Rahman A.Y."/>
            <person name="Sim K.S."/>
            <person name="Yam H.C."/>
            <person name="Rahim A.A."/>
            <person name="Ghazali A.H."/>
            <person name="Najimudin N."/>
        </authorList>
    </citation>
    <scope>NUCLEOTIDE SEQUENCE [LARGE SCALE GENOMIC DNA]</scope>
    <source>
        <strain evidence="1 2">ATCC 35681</strain>
    </source>
</reference>
<accession>A0A0F7FD42</accession>
<dbReference type="RefSeq" id="WP_025696590.1">
    <property type="nucleotide sequence ID" value="NZ_ASQQ01000458.1"/>
</dbReference>